<accession>X8IYL8</accession>
<dbReference type="AlphaFoldDB" id="X8IYL8"/>
<sequence>MPKFGEIVIELRSVQEARLGSGQTGALIFQAPSFVIRPTPTTIINRPQLYQMESFGIRLSNRDQWKEFIVKMKCWKELSAEFGPLGQAQERIHEACLDSFEQNMKIRIVCGAIAQQDTSQDTTPNSNLEDIPRYRRPRRTIFRWRKAKQEQRMRPATIIDMQKYLLYLIDSHSIRVEQYKWATKAIATDVAVDIRRAMDEVWDKLIE</sequence>
<proteinExistence type="predicted"/>
<gene>
    <name evidence="1" type="ORF">RSOL_072720</name>
</gene>
<evidence type="ECO:0000313" key="1">
    <source>
        <dbReference type="EMBL" id="EUC54772.1"/>
    </source>
</evidence>
<name>X8IYL8_9AGAM</name>
<evidence type="ECO:0000313" key="2">
    <source>
        <dbReference type="Proteomes" id="UP000030108"/>
    </source>
</evidence>
<dbReference type="Proteomes" id="UP000030108">
    <property type="component" value="Unassembled WGS sequence"/>
</dbReference>
<protein>
    <submittedName>
        <fullName evidence="1">Uncharacterized protein</fullName>
    </submittedName>
</protein>
<reference evidence="2" key="1">
    <citation type="journal article" date="2014" name="Genome Announc.">
        <title>Draft genome sequence of the plant-pathogenic soil fungus Rhizoctonia solani anastomosis group 3 strain Rhs1AP.</title>
        <authorList>
            <person name="Cubeta M.A."/>
            <person name="Thomas E."/>
            <person name="Dean R.A."/>
            <person name="Jabaji S."/>
            <person name="Neate S.M."/>
            <person name="Tavantzis S."/>
            <person name="Toda T."/>
            <person name="Vilgalys R."/>
            <person name="Bharathan N."/>
            <person name="Fedorova-Abrams N."/>
            <person name="Pakala S.B."/>
            <person name="Pakala S.M."/>
            <person name="Zafar N."/>
            <person name="Joardar V."/>
            <person name="Losada L."/>
            <person name="Nierman W.C."/>
        </authorList>
    </citation>
    <scope>NUCLEOTIDE SEQUENCE [LARGE SCALE GENOMIC DNA]</scope>
    <source>
        <strain evidence="2">AG-3</strain>
    </source>
</reference>
<feature type="non-terminal residue" evidence="1">
    <location>
        <position position="207"/>
    </location>
</feature>
<organism evidence="1 2">
    <name type="scientific">Rhizoctonia solani AG-3 Rhs1AP</name>
    <dbReference type="NCBI Taxonomy" id="1086054"/>
    <lineage>
        <taxon>Eukaryota</taxon>
        <taxon>Fungi</taxon>
        <taxon>Dikarya</taxon>
        <taxon>Basidiomycota</taxon>
        <taxon>Agaricomycotina</taxon>
        <taxon>Agaricomycetes</taxon>
        <taxon>Cantharellales</taxon>
        <taxon>Ceratobasidiaceae</taxon>
        <taxon>Rhizoctonia</taxon>
    </lineage>
</organism>
<comment type="caution">
    <text evidence="1">The sequence shown here is derived from an EMBL/GenBank/DDBJ whole genome shotgun (WGS) entry which is preliminary data.</text>
</comment>
<dbReference type="EMBL" id="JATN01000322">
    <property type="protein sequence ID" value="EUC54772.1"/>
    <property type="molecule type" value="Genomic_DNA"/>
</dbReference>